<protein>
    <recommendedName>
        <fullName evidence="2">site-specific DNA-methyltransferase (adenine-specific)</fullName>
        <ecNumber evidence="2">2.1.1.72</ecNumber>
    </recommendedName>
</protein>
<feature type="domain" description="DNA methylase N-4/N-6" evidence="8">
    <location>
        <begin position="212"/>
        <end position="528"/>
    </location>
</feature>
<evidence type="ECO:0000259" key="8">
    <source>
        <dbReference type="Pfam" id="PF01555"/>
    </source>
</evidence>
<evidence type="ECO:0000256" key="7">
    <source>
        <dbReference type="SAM" id="MobiDB-lite"/>
    </source>
</evidence>
<evidence type="ECO:0000313" key="10">
    <source>
        <dbReference type="Proteomes" id="UP000005824"/>
    </source>
</evidence>
<dbReference type="Gene3D" id="3.40.50.150">
    <property type="entry name" value="Vaccinia Virus protein VP39"/>
    <property type="match status" value="1"/>
</dbReference>
<dbReference type="Proteomes" id="UP000005824">
    <property type="component" value="Unassembled WGS sequence"/>
</dbReference>
<dbReference type="SUPFAM" id="SSF53335">
    <property type="entry name" value="S-adenosyl-L-methionine-dependent methyltransferases"/>
    <property type="match status" value="1"/>
</dbReference>
<evidence type="ECO:0000256" key="4">
    <source>
        <dbReference type="ARBA" id="ARBA00022679"/>
    </source>
</evidence>
<organism evidence="9 10">
    <name type="scientific">Chthoniobacter flavus Ellin428</name>
    <dbReference type="NCBI Taxonomy" id="497964"/>
    <lineage>
        <taxon>Bacteria</taxon>
        <taxon>Pseudomonadati</taxon>
        <taxon>Verrucomicrobiota</taxon>
        <taxon>Spartobacteria</taxon>
        <taxon>Chthoniobacterales</taxon>
        <taxon>Chthoniobacteraceae</taxon>
        <taxon>Chthoniobacter</taxon>
    </lineage>
</organism>
<evidence type="ECO:0000256" key="6">
    <source>
        <dbReference type="ARBA" id="ARBA00047942"/>
    </source>
</evidence>
<keyword evidence="10" id="KW-1185">Reference proteome</keyword>
<proteinExistence type="inferred from homology"/>
<dbReference type="GO" id="GO:0003677">
    <property type="term" value="F:DNA binding"/>
    <property type="evidence" value="ECO:0007669"/>
    <property type="project" value="InterPro"/>
</dbReference>
<evidence type="ECO:0000256" key="5">
    <source>
        <dbReference type="ARBA" id="ARBA00022691"/>
    </source>
</evidence>
<dbReference type="InterPro" id="IPR002052">
    <property type="entry name" value="DNA_methylase_N6_adenine_CS"/>
</dbReference>
<keyword evidence="4" id="KW-0808">Transferase</keyword>
<dbReference type="PANTHER" id="PTHR13370">
    <property type="entry name" value="RNA METHYLASE-RELATED"/>
    <property type="match status" value="1"/>
</dbReference>
<dbReference type="InterPro" id="IPR029063">
    <property type="entry name" value="SAM-dependent_MTases_sf"/>
</dbReference>
<dbReference type="Pfam" id="PF01555">
    <property type="entry name" value="N6_N4_Mtase"/>
    <property type="match status" value="1"/>
</dbReference>
<evidence type="ECO:0000313" key="9">
    <source>
        <dbReference type="EMBL" id="EDY20655.1"/>
    </source>
</evidence>
<sequence length="1058" mass="118598">MFAEQDVTGLPPVKKSGRGGSVREAKTPKTEGTPVTIHQYTDSTRKNLPPAGLAVSDKGIVGEKQRFAYDAHLTPVLRFDESGATDEFTDEAQALLTKVQSEPLTAEEAAILGAALRSGQPWLEWAGKREQPTFDVDPVALHIHERVSAQAILAGARREDVQRDLFADPKLDAAQASQFYRHNVDWSNRLILGDSLQVMTSLSRREALAGQVQMIYLDPPYGIKFSSNWQNEVGKRDVKEKDEDLSREPEMIRAYRDTWTLGVHSYLTYLKQRLLLARELLTDTGSIFVQISDENLHRVRAVMDEVFGPENFIGQIGVQKTGGLSADFLITTVDYLLWYAKERTRAKYRQLYLARTAGDTSLDRYDMVEEHSGVLRRISSEESRAEEIRDGRRLQLTSLESANPTTEFEWFDRVFKQRWKTNAEGLKRLALSERIAIGGEKIRYRRYVADFPVIPITDHWESLQIGTELLYVVQTSSTILQRCMLMCTDPGDLVVDPTCGSGTTALVAEQWGRRWITIDSSRVALAIARQRLLTASFDTYKTRDPQAGVDPNHPLNPKHGFRYRSVPHVTLKSIAQNTSLDPIFAKHEPIIAQRLVALNAVLNGVSDALREKLVAKLIEKLRTKGARNVTDADQRRWLLPGTDKQLIQQQRGGPTATQARDLRDAIPPKAEWREWEVPFDIDADWPTTLQDALTAYREAWRAKMKEVNDCISANAEQEELVDQPEPLRGVVRVSGPFTVESIRPLEESMVGPEHDPSPIGGAPEELGSVFEDPAEEGTRRDVTNAANHIDRMIALLRHDGVRFPNNKHLIFERLDPVDAEFIHAEGSPKDQPERRVAVVIGPEHGAVTGYQVERAKISAYQRGYDEVIFAGFAFDAAAQDRIQEAEAIAESGSGGTHFHMAHIRPDVLMGDLLKGNRAGKKAATAQASQQIFTVFGQPRTHLTEKQGEWTMHMEGVDIYDPVKNSLEGTKADKVAAWFLDTDYDGRTFHICQAFFPDKSAWEKLARALGTSVEESVWQTLSGTQSLPFKAGGRQRVAVKVIDPRGNEVMSVHRLESSH</sequence>
<dbReference type="GO" id="GO:0032259">
    <property type="term" value="P:methylation"/>
    <property type="evidence" value="ECO:0007669"/>
    <property type="project" value="UniProtKB-KW"/>
</dbReference>
<dbReference type="GO" id="GO:0009007">
    <property type="term" value="F:site-specific DNA-methyltransferase (adenine-specific) activity"/>
    <property type="evidence" value="ECO:0007669"/>
    <property type="project" value="UniProtKB-EC"/>
</dbReference>
<dbReference type="EMBL" id="ABVL01000004">
    <property type="protein sequence ID" value="EDY20655.1"/>
    <property type="molecule type" value="Genomic_DNA"/>
</dbReference>
<dbReference type="InterPro" id="IPR002941">
    <property type="entry name" value="DNA_methylase_N4/N6"/>
</dbReference>
<dbReference type="EC" id="2.1.1.72" evidence="2"/>
<evidence type="ECO:0000256" key="2">
    <source>
        <dbReference type="ARBA" id="ARBA00011900"/>
    </source>
</evidence>
<dbReference type="PRINTS" id="PR00506">
    <property type="entry name" value="D21N6MTFRASE"/>
</dbReference>
<keyword evidence="3 9" id="KW-0489">Methyltransferase</keyword>
<accession>B4CYW4</accession>
<keyword evidence="5" id="KW-0949">S-adenosyl-L-methionine</keyword>
<comment type="caution">
    <text evidence="9">The sequence shown here is derived from an EMBL/GenBank/DDBJ whole genome shotgun (WGS) entry which is preliminary data.</text>
</comment>
<dbReference type="InterPro" id="IPR002295">
    <property type="entry name" value="N4/N6-MTase_EcoPI_Mod-like"/>
</dbReference>
<comment type="catalytic activity">
    <reaction evidence="6">
        <text>a 2'-deoxyadenosine in DNA + S-adenosyl-L-methionine = an N(6)-methyl-2'-deoxyadenosine in DNA + S-adenosyl-L-homocysteine + H(+)</text>
        <dbReference type="Rhea" id="RHEA:15197"/>
        <dbReference type="Rhea" id="RHEA-COMP:12418"/>
        <dbReference type="Rhea" id="RHEA-COMP:12419"/>
        <dbReference type="ChEBI" id="CHEBI:15378"/>
        <dbReference type="ChEBI" id="CHEBI:57856"/>
        <dbReference type="ChEBI" id="CHEBI:59789"/>
        <dbReference type="ChEBI" id="CHEBI:90615"/>
        <dbReference type="ChEBI" id="CHEBI:90616"/>
        <dbReference type="EC" id="2.1.1.72"/>
    </reaction>
</comment>
<dbReference type="STRING" id="497964.CfE428DRAFT_1852"/>
<dbReference type="InParanoid" id="B4CYW4"/>
<dbReference type="AlphaFoldDB" id="B4CYW4"/>
<dbReference type="GO" id="GO:0005737">
    <property type="term" value="C:cytoplasm"/>
    <property type="evidence" value="ECO:0007669"/>
    <property type="project" value="TreeGrafter"/>
</dbReference>
<dbReference type="PROSITE" id="PS00092">
    <property type="entry name" value="N6_MTASE"/>
    <property type="match status" value="1"/>
</dbReference>
<evidence type="ECO:0000256" key="3">
    <source>
        <dbReference type="ARBA" id="ARBA00022603"/>
    </source>
</evidence>
<name>B4CYW4_9BACT</name>
<evidence type="ECO:0000256" key="1">
    <source>
        <dbReference type="ARBA" id="ARBA00006594"/>
    </source>
</evidence>
<reference evidence="9 10" key="1">
    <citation type="journal article" date="2011" name="J. Bacteriol.">
        <title>Genome sequence of Chthoniobacter flavus Ellin428, an aerobic heterotrophic soil bacterium.</title>
        <authorList>
            <person name="Kant R."/>
            <person name="van Passel M.W."/>
            <person name="Palva A."/>
            <person name="Lucas S."/>
            <person name="Lapidus A."/>
            <person name="Glavina Del Rio T."/>
            <person name="Dalin E."/>
            <person name="Tice H."/>
            <person name="Bruce D."/>
            <person name="Goodwin L."/>
            <person name="Pitluck S."/>
            <person name="Larimer F.W."/>
            <person name="Land M.L."/>
            <person name="Hauser L."/>
            <person name="Sangwan P."/>
            <person name="de Vos W.M."/>
            <person name="Janssen P.H."/>
            <person name="Smidt H."/>
        </authorList>
    </citation>
    <scope>NUCLEOTIDE SEQUENCE [LARGE SCALE GENOMIC DNA]</scope>
    <source>
        <strain evidence="9 10">Ellin428</strain>
    </source>
</reference>
<comment type="similarity">
    <text evidence="1">Belongs to the N(4)/N(6)-methyltransferase family.</text>
</comment>
<dbReference type="eggNOG" id="COG2189">
    <property type="taxonomic scope" value="Bacteria"/>
</dbReference>
<dbReference type="PANTHER" id="PTHR13370:SF16">
    <property type="entry name" value="SITE-SPECIFIC DNA-METHYLTRANSFERASE (ADENINE-SPECIFIC)"/>
    <property type="match status" value="1"/>
</dbReference>
<feature type="region of interest" description="Disordered" evidence="7">
    <location>
        <begin position="1"/>
        <end position="34"/>
    </location>
</feature>
<dbReference type="GO" id="GO:0008170">
    <property type="term" value="F:N-methyltransferase activity"/>
    <property type="evidence" value="ECO:0007669"/>
    <property type="project" value="InterPro"/>
</dbReference>
<gene>
    <name evidence="9" type="ORF">CfE428DRAFT_1852</name>
</gene>